<dbReference type="GO" id="GO:0050361">
    <property type="term" value="F:tryptophan 2-monooxygenase activity"/>
    <property type="evidence" value="ECO:0007669"/>
    <property type="project" value="UniProtKB-EC"/>
</dbReference>
<evidence type="ECO:0000256" key="6">
    <source>
        <dbReference type="ARBA" id="ARBA00047321"/>
    </source>
</evidence>
<gene>
    <name evidence="8" type="ORF">SAMN05421731_10116</name>
</gene>
<dbReference type="EMBL" id="OANT01000001">
    <property type="protein sequence ID" value="SNX42984.1"/>
    <property type="molecule type" value="Genomic_DNA"/>
</dbReference>
<evidence type="ECO:0000256" key="5">
    <source>
        <dbReference type="ARBA" id="ARBA00023070"/>
    </source>
</evidence>
<organism evidence="8 9">
    <name type="scientific">Acinetobacter puyangensis</name>
    <dbReference type="NCBI Taxonomy" id="1096779"/>
    <lineage>
        <taxon>Bacteria</taxon>
        <taxon>Pseudomonadati</taxon>
        <taxon>Pseudomonadota</taxon>
        <taxon>Gammaproteobacteria</taxon>
        <taxon>Moraxellales</taxon>
        <taxon>Moraxellaceae</taxon>
        <taxon>Acinetobacter</taxon>
    </lineage>
</organism>
<keyword evidence="9" id="KW-1185">Reference proteome</keyword>
<dbReference type="InterPro" id="IPR036188">
    <property type="entry name" value="FAD/NAD-bd_sf"/>
</dbReference>
<evidence type="ECO:0000256" key="4">
    <source>
        <dbReference type="ARBA" id="ARBA00017871"/>
    </source>
</evidence>
<dbReference type="SUPFAM" id="SSF51905">
    <property type="entry name" value="FAD/NAD(P)-binding domain"/>
    <property type="match status" value="1"/>
</dbReference>
<evidence type="ECO:0000256" key="2">
    <source>
        <dbReference type="ARBA" id="ARBA00005833"/>
    </source>
</evidence>
<feature type="domain" description="Amine oxidase" evidence="7">
    <location>
        <begin position="2"/>
        <end position="257"/>
    </location>
</feature>
<evidence type="ECO:0000259" key="7">
    <source>
        <dbReference type="Pfam" id="PF01593"/>
    </source>
</evidence>
<comment type="similarity">
    <text evidence="2">Belongs to the tryptophan 2-monooxygenase family.</text>
</comment>
<evidence type="ECO:0000256" key="1">
    <source>
        <dbReference type="ARBA" id="ARBA00004814"/>
    </source>
</evidence>
<reference evidence="9" key="1">
    <citation type="submission" date="2016-09" db="EMBL/GenBank/DDBJ databases">
        <authorList>
            <person name="Varghese N."/>
            <person name="Submissions S."/>
        </authorList>
    </citation>
    <scope>NUCLEOTIDE SEQUENCE [LARGE SCALE GENOMIC DNA]</scope>
    <source>
        <strain evidence="9">ANC 4466</strain>
    </source>
</reference>
<dbReference type="InterPro" id="IPR002937">
    <property type="entry name" value="Amino_oxidase"/>
</dbReference>
<accession>A0A240E2J0</accession>
<evidence type="ECO:0000313" key="9">
    <source>
        <dbReference type="Proteomes" id="UP000219042"/>
    </source>
</evidence>
<dbReference type="Gene3D" id="3.50.50.60">
    <property type="entry name" value="FAD/NAD(P)-binding domain"/>
    <property type="match status" value="1"/>
</dbReference>
<dbReference type="Pfam" id="PF01593">
    <property type="entry name" value="Amino_oxidase"/>
    <property type="match status" value="1"/>
</dbReference>
<dbReference type="PANTHER" id="PTHR10742:SF410">
    <property type="entry name" value="LYSINE-SPECIFIC HISTONE DEMETHYLASE 2"/>
    <property type="match status" value="1"/>
</dbReference>
<keyword evidence="5" id="KW-0073">Auxin biosynthesis</keyword>
<evidence type="ECO:0000256" key="3">
    <source>
        <dbReference type="ARBA" id="ARBA00012535"/>
    </source>
</evidence>
<dbReference type="GO" id="GO:0009851">
    <property type="term" value="P:auxin biosynthetic process"/>
    <property type="evidence" value="ECO:0007669"/>
    <property type="project" value="UniProtKB-KW"/>
</dbReference>
<proteinExistence type="inferred from homology"/>
<name>A0A240E2J0_9GAMM</name>
<evidence type="ECO:0000313" key="8">
    <source>
        <dbReference type="EMBL" id="SNX42984.1"/>
    </source>
</evidence>
<dbReference type="AlphaFoldDB" id="A0A240E2J0"/>
<comment type="catalytic activity">
    <reaction evidence="6">
        <text>L-tryptophan + O2 = indole-3-acetamide + CO2 + H2O</text>
        <dbReference type="Rhea" id="RHEA:16165"/>
        <dbReference type="ChEBI" id="CHEBI:15377"/>
        <dbReference type="ChEBI" id="CHEBI:15379"/>
        <dbReference type="ChEBI" id="CHEBI:16031"/>
        <dbReference type="ChEBI" id="CHEBI:16526"/>
        <dbReference type="ChEBI" id="CHEBI:57912"/>
        <dbReference type="EC" id="1.13.12.3"/>
    </reaction>
</comment>
<dbReference type="Proteomes" id="UP000219042">
    <property type="component" value="Unassembled WGS sequence"/>
</dbReference>
<protein>
    <recommendedName>
        <fullName evidence="4">Tryptophan 2-monooxygenase</fullName>
        <ecNumber evidence="3">1.13.12.3</ecNumber>
    </recommendedName>
</protein>
<comment type="pathway">
    <text evidence="1">Plant hormone metabolism; auxin biosynthesis.</text>
</comment>
<dbReference type="InterPro" id="IPR050281">
    <property type="entry name" value="Flavin_monoamine_oxidase"/>
</dbReference>
<dbReference type="EC" id="1.13.12.3" evidence="3"/>
<sequence length="268" mass="30614">MVVEANTRIGGRIHSLCQDEDTFDLGASWIHGIHNNPIWDIATQHNISTTVFNYDAANFYHENGKPFSAQETQTFTAAIQSIEQQLRQLPYNDQNTARDAILYILDDFDPDQSNFNTSQLKSLLLAYFEHFANDPFATSLANLSAQYEGYFSGDEVIFPQGYQQIIEVLNQNIQIQTQTNIQSITLNSDHIQLLDQNGQKHYASKVIVTVPLGVLKHQQVRFIPPLPENIHQAIDNIGFGSFNKVFLQFDKSLAFRQKQSHHSDFYLY</sequence>
<dbReference type="PANTHER" id="PTHR10742">
    <property type="entry name" value="FLAVIN MONOAMINE OXIDASE"/>
    <property type="match status" value="1"/>
</dbReference>